<evidence type="ECO:0000256" key="1">
    <source>
        <dbReference type="SAM" id="MobiDB-lite"/>
    </source>
</evidence>
<gene>
    <name evidence="2" type="ORF">T459_24514</name>
</gene>
<keyword evidence="3" id="KW-1185">Reference proteome</keyword>
<dbReference type="Gene3D" id="1.20.58.2220">
    <property type="entry name" value="Formin, FH2 domain"/>
    <property type="match status" value="1"/>
</dbReference>
<dbReference type="InterPro" id="IPR042201">
    <property type="entry name" value="FH2_Formin_sf"/>
</dbReference>
<dbReference type="Gramene" id="PHT73729">
    <property type="protein sequence ID" value="PHT73729"/>
    <property type="gene ID" value="T459_24514"/>
</dbReference>
<feature type="region of interest" description="Disordered" evidence="1">
    <location>
        <begin position="58"/>
        <end position="82"/>
    </location>
</feature>
<evidence type="ECO:0000313" key="3">
    <source>
        <dbReference type="Proteomes" id="UP000222542"/>
    </source>
</evidence>
<name>A0A2G2YVI1_CAPAN</name>
<proteinExistence type="predicted"/>
<dbReference type="AlphaFoldDB" id="A0A2G2YVI1"/>
<dbReference type="EMBL" id="AYRZ02000009">
    <property type="protein sequence ID" value="PHT73729.1"/>
    <property type="molecule type" value="Genomic_DNA"/>
</dbReference>
<dbReference type="STRING" id="4072.A0A2G2YVI1"/>
<comment type="caution">
    <text evidence="2">The sequence shown here is derived from an EMBL/GenBank/DDBJ whole genome shotgun (WGS) entry which is preliminary data.</text>
</comment>
<accession>A0A2G2YVI1</accession>
<reference evidence="2 3" key="1">
    <citation type="journal article" date="2014" name="Nat. Genet.">
        <title>Genome sequence of the hot pepper provides insights into the evolution of pungency in Capsicum species.</title>
        <authorList>
            <person name="Kim S."/>
            <person name="Park M."/>
            <person name="Yeom S.I."/>
            <person name="Kim Y.M."/>
            <person name="Lee J.M."/>
            <person name="Lee H.A."/>
            <person name="Seo E."/>
            <person name="Choi J."/>
            <person name="Cheong K."/>
            <person name="Kim K.T."/>
            <person name="Jung K."/>
            <person name="Lee G.W."/>
            <person name="Oh S.K."/>
            <person name="Bae C."/>
            <person name="Kim S.B."/>
            <person name="Lee H.Y."/>
            <person name="Kim S.Y."/>
            <person name="Kim M.S."/>
            <person name="Kang B.C."/>
            <person name="Jo Y.D."/>
            <person name="Yang H.B."/>
            <person name="Jeong H.J."/>
            <person name="Kang W.H."/>
            <person name="Kwon J.K."/>
            <person name="Shin C."/>
            <person name="Lim J.Y."/>
            <person name="Park J.H."/>
            <person name="Huh J.H."/>
            <person name="Kim J.S."/>
            <person name="Kim B.D."/>
            <person name="Cohen O."/>
            <person name="Paran I."/>
            <person name="Suh M.C."/>
            <person name="Lee S.B."/>
            <person name="Kim Y.K."/>
            <person name="Shin Y."/>
            <person name="Noh S.J."/>
            <person name="Park J."/>
            <person name="Seo Y.S."/>
            <person name="Kwon S.Y."/>
            <person name="Kim H.A."/>
            <person name="Park J.M."/>
            <person name="Kim H.J."/>
            <person name="Choi S.B."/>
            <person name="Bosland P.W."/>
            <person name="Reeves G."/>
            <person name="Jo S.H."/>
            <person name="Lee B.W."/>
            <person name="Cho H.T."/>
            <person name="Choi H.S."/>
            <person name="Lee M.S."/>
            <person name="Yu Y."/>
            <person name="Do Choi Y."/>
            <person name="Park B.S."/>
            <person name="van Deynze A."/>
            <person name="Ashrafi H."/>
            <person name="Hill T."/>
            <person name="Kim W.T."/>
            <person name="Pai H.S."/>
            <person name="Ahn H.K."/>
            <person name="Yeam I."/>
            <person name="Giovannoni J.J."/>
            <person name="Rose J.K."/>
            <person name="Sorensen I."/>
            <person name="Lee S.J."/>
            <person name="Kim R.W."/>
            <person name="Choi I.Y."/>
            <person name="Choi B.S."/>
            <person name="Lim J.S."/>
            <person name="Lee Y.H."/>
            <person name="Choi D."/>
        </authorList>
    </citation>
    <scope>NUCLEOTIDE SEQUENCE [LARGE SCALE GENOMIC DNA]</scope>
    <source>
        <strain evidence="3">cv. CM334</strain>
    </source>
</reference>
<sequence length="140" mass="15663">MEPDTSSPQPTVDHNASSIILALLDAMSRDLARANVGLAKIGLYEVSISERLDRMESRRNSRAFTPDTLLSMTNPQRPSPNDILADKSPELLEFSKDLSSLEPASKIQLKFLAKEMQYISKGTEKVVHELSRSKNDRTYV</sequence>
<protein>
    <submittedName>
        <fullName evidence="2">Uncharacterized protein</fullName>
    </submittedName>
</protein>
<reference evidence="2 3" key="2">
    <citation type="journal article" date="2017" name="Genome Biol.">
        <title>New reference genome sequences of hot pepper reveal the massive evolution of plant disease-resistance genes by retroduplication.</title>
        <authorList>
            <person name="Kim S."/>
            <person name="Park J."/>
            <person name="Yeom S.I."/>
            <person name="Kim Y.M."/>
            <person name="Seo E."/>
            <person name="Kim K.T."/>
            <person name="Kim M.S."/>
            <person name="Lee J.M."/>
            <person name="Cheong K."/>
            <person name="Shin H.S."/>
            <person name="Kim S.B."/>
            <person name="Han K."/>
            <person name="Lee J."/>
            <person name="Park M."/>
            <person name="Lee H.A."/>
            <person name="Lee H.Y."/>
            <person name="Lee Y."/>
            <person name="Oh S."/>
            <person name="Lee J.H."/>
            <person name="Choi E."/>
            <person name="Choi E."/>
            <person name="Lee S.E."/>
            <person name="Jeon J."/>
            <person name="Kim H."/>
            <person name="Choi G."/>
            <person name="Song H."/>
            <person name="Lee J."/>
            <person name="Lee S.C."/>
            <person name="Kwon J.K."/>
            <person name="Lee H.Y."/>
            <person name="Koo N."/>
            <person name="Hong Y."/>
            <person name="Kim R.W."/>
            <person name="Kang W.H."/>
            <person name="Huh J.H."/>
            <person name="Kang B.C."/>
            <person name="Yang T.J."/>
            <person name="Lee Y.H."/>
            <person name="Bennetzen J.L."/>
            <person name="Choi D."/>
        </authorList>
    </citation>
    <scope>NUCLEOTIDE SEQUENCE [LARGE SCALE GENOMIC DNA]</scope>
    <source>
        <strain evidence="3">cv. CM334</strain>
    </source>
</reference>
<organism evidence="2 3">
    <name type="scientific">Capsicum annuum</name>
    <name type="common">Capsicum pepper</name>
    <dbReference type="NCBI Taxonomy" id="4072"/>
    <lineage>
        <taxon>Eukaryota</taxon>
        <taxon>Viridiplantae</taxon>
        <taxon>Streptophyta</taxon>
        <taxon>Embryophyta</taxon>
        <taxon>Tracheophyta</taxon>
        <taxon>Spermatophyta</taxon>
        <taxon>Magnoliopsida</taxon>
        <taxon>eudicotyledons</taxon>
        <taxon>Gunneridae</taxon>
        <taxon>Pentapetalae</taxon>
        <taxon>asterids</taxon>
        <taxon>lamiids</taxon>
        <taxon>Solanales</taxon>
        <taxon>Solanaceae</taxon>
        <taxon>Solanoideae</taxon>
        <taxon>Capsiceae</taxon>
        <taxon>Capsicum</taxon>
    </lineage>
</organism>
<dbReference type="PANTHER" id="PTHR45733">
    <property type="entry name" value="FORMIN-J"/>
    <property type="match status" value="1"/>
</dbReference>
<dbReference type="Proteomes" id="UP000222542">
    <property type="component" value="Unassembled WGS sequence"/>
</dbReference>
<evidence type="ECO:0000313" key="2">
    <source>
        <dbReference type="EMBL" id="PHT73729.1"/>
    </source>
</evidence>
<dbReference type="InterPro" id="IPR051144">
    <property type="entry name" value="Formin_homology_domain"/>
</dbReference>
<dbReference type="SUPFAM" id="SSF101447">
    <property type="entry name" value="Formin homology 2 domain (FH2 domain)"/>
    <property type="match status" value="1"/>
</dbReference>
<dbReference type="PANTHER" id="PTHR45733:SF27">
    <property type="entry name" value="FORMIN-LIKE PROTEIN"/>
    <property type="match status" value="1"/>
</dbReference>